<gene>
    <name evidence="1" type="ORF">A3H05_02545</name>
</gene>
<proteinExistence type="predicted"/>
<organism evidence="1 2">
    <name type="scientific">Candidatus Giovannonibacteria bacterium RIFCSPLOWO2_12_FULL_43_26</name>
    <dbReference type="NCBI Taxonomy" id="1798363"/>
    <lineage>
        <taxon>Bacteria</taxon>
        <taxon>Candidatus Giovannoniibacteriota</taxon>
    </lineage>
</organism>
<dbReference type="EMBL" id="MFIP01000003">
    <property type="protein sequence ID" value="OGF92769.1"/>
    <property type="molecule type" value="Genomic_DNA"/>
</dbReference>
<name>A0A1F5XY62_9BACT</name>
<accession>A0A1F5XY62</accession>
<reference evidence="1 2" key="1">
    <citation type="journal article" date="2016" name="Nat. Commun.">
        <title>Thousands of microbial genomes shed light on interconnected biogeochemical processes in an aquifer system.</title>
        <authorList>
            <person name="Anantharaman K."/>
            <person name="Brown C.T."/>
            <person name="Hug L.A."/>
            <person name="Sharon I."/>
            <person name="Castelle C.J."/>
            <person name="Probst A.J."/>
            <person name="Thomas B.C."/>
            <person name="Singh A."/>
            <person name="Wilkins M.J."/>
            <person name="Karaoz U."/>
            <person name="Brodie E.L."/>
            <person name="Williams K.H."/>
            <person name="Hubbard S.S."/>
            <person name="Banfield J.F."/>
        </authorList>
    </citation>
    <scope>NUCLEOTIDE SEQUENCE [LARGE SCALE GENOMIC DNA]</scope>
</reference>
<protein>
    <submittedName>
        <fullName evidence="1">Uncharacterized protein</fullName>
    </submittedName>
</protein>
<evidence type="ECO:0000313" key="2">
    <source>
        <dbReference type="Proteomes" id="UP000177334"/>
    </source>
</evidence>
<sequence>MSAFYGPKLCIIAEEASVSEGGTEIIIDDYQPAPNFWTPNHCAKFIQSIMKERYALGCLQSDGRVSYSADVFDRIPFGKASPPYKSAGIPSPNCGW</sequence>
<dbReference type="AlphaFoldDB" id="A0A1F5XY62"/>
<evidence type="ECO:0000313" key="1">
    <source>
        <dbReference type="EMBL" id="OGF92769.1"/>
    </source>
</evidence>
<dbReference type="Proteomes" id="UP000177334">
    <property type="component" value="Unassembled WGS sequence"/>
</dbReference>
<comment type="caution">
    <text evidence="1">The sequence shown here is derived from an EMBL/GenBank/DDBJ whole genome shotgun (WGS) entry which is preliminary data.</text>
</comment>